<dbReference type="PANTHER" id="PTHR43394:SF1">
    <property type="entry name" value="ATP-BINDING CASSETTE SUB-FAMILY B MEMBER 10, MITOCHONDRIAL"/>
    <property type="match status" value="1"/>
</dbReference>
<dbReference type="InterPro" id="IPR003593">
    <property type="entry name" value="AAA+_ATPase"/>
</dbReference>
<dbReference type="GO" id="GO:0015421">
    <property type="term" value="F:ABC-type oligopeptide transporter activity"/>
    <property type="evidence" value="ECO:0007669"/>
    <property type="project" value="TreeGrafter"/>
</dbReference>
<protein>
    <submittedName>
        <fullName evidence="9">Phosphatidylcholine translocator ABCB4</fullName>
    </submittedName>
</protein>
<keyword evidence="10" id="KW-1185">Reference proteome</keyword>
<evidence type="ECO:0000313" key="9">
    <source>
        <dbReference type="EMBL" id="GIY93915.1"/>
    </source>
</evidence>
<evidence type="ECO:0000313" key="10">
    <source>
        <dbReference type="Proteomes" id="UP001054945"/>
    </source>
</evidence>
<dbReference type="GO" id="GO:0005743">
    <property type="term" value="C:mitochondrial inner membrane"/>
    <property type="evidence" value="ECO:0007669"/>
    <property type="project" value="TreeGrafter"/>
</dbReference>
<dbReference type="Pfam" id="PF00005">
    <property type="entry name" value="ABC_tran"/>
    <property type="match status" value="1"/>
</dbReference>
<dbReference type="GO" id="GO:0016887">
    <property type="term" value="F:ATP hydrolysis activity"/>
    <property type="evidence" value="ECO:0007669"/>
    <property type="project" value="InterPro"/>
</dbReference>
<evidence type="ECO:0000256" key="1">
    <source>
        <dbReference type="ARBA" id="ARBA00004141"/>
    </source>
</evidence>
<evidence type="ECO:0000256" key="3">
    <source>
        <dbReference type="ARBA" id="ARBA00022692"/>
    </source>
</evidence>
<comment type="caution">
    <text evidence="9">The sequence shown here is derived from an EMBL/GenBank/DDBJ whole genome shotgun (WGS) entry which is preliminary data.</text>
</comment>
<dbReference type="Proteomes" id="UP001054945">
    <property type="component" value="Unassembled WGS sequence"/>
</dbReference>
<evidence type="ECO:0000256" key="5">
    <source>
        <dbReference type="ARBA" id="ARBA00022840"/>
    </source>
</evidence>
<keyword evidence="5" id="KW-0067">ATP-binding</keyword>
<comment type="subcellular location">
    <subcellularLocation>
        <location evidence="1">Membrane</location>
        <topology evidence="1">Multi-pass membrane protein</topology>
    </subcellularLocation>
</comment>
<dbReference type="PROSITE" id="PS00211">
    <property type="entry name" value="ABC_TRANSPORTER_1"/>
    <property type="match status" value="1"/>
</dbReference>
<gene>
    <name evidence="9" type="primary">Abcb4</name>
    <name evidence="9" type="ORF">CEXT_669851</name>
</gene>
<evidence type="ECO:0000256" key="2">
    <source>
        <dbReference type="ARBA" id="ARBA00022448"/>
    </source>
</evidence>
<dbReference type="AlphaFoldDB" id="A0AAV4XJ18"/>
<dbReference type="InterPro" id="IPR027417">
    <property type="entry name" value="P-loop_NTPase"/>
</dbReference>
<dbReference type="SMART" id="SM00382">
    <property type="entry name" value="AAA"/>
    <property type="match status" value="1"/>
</dbReference>
<feature type="domain" description="ABC transporter" evidence="8">
    <location>
        <begin position="1"/>
        <end position="186"/>
    </location>
</feature>
<keyword evidence="2" id="KW-0813">Transport</keyword>
<evidence type="ECO:0000259" key="8">
    <source>
        <dbReference type="PROSITE" id="PS50893"/>
    </source>
</evidence>
<keyword evidence="4" id="KW-0547">Nucleotide-binding</keyword>
<organism evidence="9 10">
    <name type="scientific">Caerostris extrusa</name>
    <name type="common">Bark spider</name>
    <name type="synonym">Caerostris bankana</name>
    <dbReference type="NCBI Taxonomy" id="172846"/>
    <lineage>
        <taxon>Eukaryota</taxon>
        <taxon>Metazoa</taxon>
        <taxon>Ecdysozoa</taxon>
        <taxon>Arthropoda</taxon>
        <taxon>Chelicerata</taxon>
        <taxon>Arachnida</taxon>
        <taxon>Araneae</taxon>
        <taxon>Araneomorphae</taxon>
        <taxon>Entelegynae</taxon>
        <taxon>Araneoidea</taxon>
        <taxon>Araneidae</taxon>
        <taxon>Caerostris</taxon>
    </lineage>
</organism>
<keyword evidence="3" id="KW-0812">Transmembrane</keyword>
<name>A0AAV4XJ18_CAEEX</name>
<evidence type="ECO:0000256" key="6">
    <source>
        <dbReference type="ARBA" id="ARBA00022989"/>
    </source>
</evidence>
<dbReference type="GO" id="GO:0005524">
    <property type="term" value="F:ATP binding"/>
    <property type="evidence" value="ECO:0007669"/>
    <property type="project" value="UniProtKB-KW"/>
</dbReference>
<dbReference type="PROSITE" id="PS50893">
    <property type="entry name" value="ABC_TRANSPORTER_2"/>
    <property type="match status" value="1"/>
</dbReference>
<proteinExistence type="predicted"/>
<dbReference type="InterPro" id="IPR039421">
    <property type="entry name" value="Type_1_exporter"/>
</dbReference>
<dbReference type="EMBL" id="BPLR01000325">
    <property type="protein sequence ID" value="GIY93915.1"/>
    <property type="molecule type" value="Genomic_DNA"/>
</dbReference>
<keyword evidence="6" id="KW-1133">Transmembrane helix</keyword>
<evidence type="ECO:0000256" key="4">
    <source>
        <dbReference type="ARBA" id="ARBA00022741"/>
    </source>
</evidence>
<dbReference type="InterPro" id="IPR003439">
    <property type="entry name" value="ABC_transporter-like_ATP-bd"/>
</dbReference>
<dbReference type="GO" id="GO:0090374">
    <property type="term" value="P:oligopeptide export from mitochondrion"/>
    <property type="evidence" value="ECO:0007669"/>
    <property type="project" value="TreeGrafter"/>
</dbReference>
<dbReference type="Gene3D" id="3.40.50.300">
    <property type="entry name" value="P-loop containing nucleotide triphosphate hydrolases"/>
    <property type="match status" value="2"/>
</dbReference>
<reference evidence="9 10" key="1">
    <citation type="submission" date="2021-06" db="EMBL/GenBank/DDBJ databases">
        <title>Caerostris extrusa draft genome.</title>
        <authorList>
            <person name="Kono N."/>
            <person name="Arakawa K."/>
        </authorList>
    </citation>
    <scope>NUCLEOTIDE SEQUENCE [LARGE SCALE GENOMIC DNA]</scope>
</reference>
<dbReference type="SUPFAM" id="SSF52540">
    <property type="entry name" value="P-loop containing nucleoside triphosphate hydrolases"/>
    <property type="match status" value="1"/>
</dbReference>
<evidence type="ECO:0000256" key="7">
    <source>
        <dbReference type="ARBA" id="ARBA00023136"/>
    </source>
</evidence>
<dbReference type="PANTHER" id="PTHR43394">
    <property type="entry name" value="ATP-DEPENDENT PERMEASE MDL1, MITOCHONDRIAL"/>
    <property type="match status" value="1"/>
</dbReference>
<dbReference type="FunFam" id="3.40.50.300:FF:000604">
    <property type="entry name" value="ABC transporter B family member 28"/>
    <property type="match status" value="1"/>
</dbReference>
<keyword evidence="7" id="KW-0472">Membrane</keyword>
<dbReference type="InterPro" id="IPR017871">
    <property type="entry name" value="ABC_transporter-like_CS"/>
</dbReference>
<sequence length="190" mass="20914">MTVALVGSSGCGKSTCVQLIERFYDTLQDQCISTIMTYSIAENIAYGDNSKEMDMNKVMEAARQANIHNFISTLPQGYDTPVGDKGTQLSGGQKQRVAIARALLRDPKILLLDEATSALDAESEKIVQDALDKARSGRTCLIIAHRLTTIQNADVIMVIHKGKVVEQGTHQELLNKKGHYYNLHNTQSSF</sequence>
<accession>A0AAV4XJ18</accession>